<comment type="caution">
    <text evidence="2">The sequence shown here is derived from an EMBL/GenBank/DDBJ whole genome shotgun (WGS) entry which is preliminary data.</text>
</comment>
<accession>A0AAN9LPE2</accession>
<feature type="signal peptide" evidence="1">
    <location>
        <begin position="1"/>
        <end position="21"/>
    </location>
</feature>
<dbReference type="Proteomes" id="UP001367508">
    <property type="component" value="Unassembled WGS sequence"/>
</dbReference>
<keyword evidence="1" id="KW-0732">Signal</keyword>
<name>A0AAN9LPE2_CANGL</name>
<proteinExistence type="predicted"/>
<dbReference type="EMBL" id="JAYMYQ010000004">
    <property type="protein sequence ID" value="KAK7339704.1"/>
    <property type="molecule type" value="Genomic_DNA"/>
</dbReference>
<evidence type="ECO:0000313" key="2">
    <source>
        <dbReference type="EMBL" id="KAK7339704.1"/>
    </source>
</evidence>
<organism evidence="2 3">
    <name type="scientific">Canavalia gladiata</name>
    <name type="common">Sword bean</name>
    <name type="synonym">Dolichos gladiatus</name>
    <dbReference type="NCBI Taxonomy" id="3824"/>
    <lineage>
        <taxon>Eukaryota</taxon>
        <taxon>Viridiplantae</taxon>
        <taxon>Streptophyta</taxon>
        <taxon>Embryophyta</taxon>
        <taxon>Tracheophyta</taxon>
        <taxon>Spermatophyta</taxon>
        <taxon>Magnoliopsida</taxon>
        <taxon>eudicotyledons</taxon>
        <taxon>Gunneridae</taxon>
        <taxon>Pentapetalae</taxon>
        <taxon>rosids</taxon>
        <taxon>fabids</taxon>
        <taxon>Fabales</taxon>
        <taxon>Fabaceae</taxon>
        <taxon>Papilionoideae</taxon>
        <taxon>50 kb inversion clade</taxon>
        <taxon>NPAAA clade</taxon>
        <taxon>indigoferoid/millettioid clade</taxon>
        <taxon>Phaseoleae</taxon>
        <taxon>Canavalia</taxon>
    </lineage>
</organism>
<reference evidence="2 3" key="1">
    <citation type="submission" date="2024-01" db="EMBL/GenBank/DDBJ databases">
        <title>The genomes of 5 underutilized Papilionoideae crops provide insights into root nodulation and disease resistanc.</title>
        <authorList>
            <person name="Jiang F."/>
        </authorList>
    </citation>
    <scope>NUCLEOTIDE SEQUENCE [LARGE SCALE GENOMIC DNA]</scope>
    <source>
        <strain evidence="2">LVBAO_FW01</strain>
        <tissue evidence="2">Leaves</tissue>
    </source>
</reference>
<evidence type="ECO:0000256" key="1">
    <source>
        <dbReference type="SAM" id="SignalP"/>
    </source>
</evidence>
<gene>
    <name evidence="2" type="ORF">VNO77_20385</name>
</gene>
<evidence type="ECO:0000313" key="3">
    <source>
        <dbReference type="Proteomes" id="UP001367508"/>
    </source>
</evidence>
<dbReference type="AlphaFoldDB" id="A0AAN9LPE2"/>
<feature type="chain" id="PRO_5042914066" evidence="1">
    <location>
        <begin position="22"/>
        <end position="133"/>
    </location>
</feature>
<protein>
    <submittedName>
        <fullName evidence="2">Uncharacterized protein</fullName>
    </submittedName>
</protein>
<keyword evidence="3" id="KW-1185">Reference proteome</keyword>
<sequence length="133" mass="14767">MLARLSKKHLLVVLWVVHTSCTHLSQNTLPFDIQSPRICDSNAIMETVLREPYAHIKARGYGGVLNIDRVLSSTIPGSGFIYGVHGTTIISVQNSPLYLIGHQASGDCCIQCIQRIGKKSCPPMMAYIHNRRH</sequence>